<dbReference type="PANTHER" id="PTHR43943:SF2">
    <property type="entry name" value="DEHYDROGENASE_REDUCTASE 4"/>
    <property type="match status" value="1"/>
</dbReference>
<dbReference type="SUPFAM" id="SSF51735">
    <property type="entry name" value="NAD(P)-binding Rossmann-fold domains"/>
    <property type="match status" value="1"/>
</dbReference>
<dbReference type="EMBL" id="AOHV01000020">
    <property type="protein sequence ID" value="ELY38662.1"/>
    <property type="molecule type" value="Genomic_DNA"/>
</dbReference>
<proteinExistence type="inferred from homology"/>
<dbReference type="PRINTS" id="PR00081">
    <property type="entry name" value="GDHRDH"/>
</dbReference>
<keyword evidence="3" id="KW-1185">Reference proteome</keyword>
<dbReference type="Proteomes" id="UP000011645">
    <property type="component" value="Unassembled WGS sequence"/>
</dbReference>
<dbReference type="Pfam" id="PF13561">
    <property type="entry name" value="adh_short_C2"/>
    <property type="match status" value="1"/>
</dbReference>
<gene>
    <name evidence="2" type="ORF">C497_06969</name>
</gene>
<comment type="caution">
    <text evidence="2">The sequence shown here is derived from an EMBL/GenBank/DDBJ whole genome shotgun (WGS) entry which is preliminary data.</text>
</comment>
<protein>
    <submittedName>
        <fullName evidence="2">Short-chain dehydrogenase/reductase SDR</fullName>
    </submittedName>
</protein>
<name>L9VNV8_HALJB</name>
<evidence type="ECO:0000313" key="3">
    <source>
        <dbReference type="Proteomes" id="UP000011645"/>
    </source>
</evidence>
<dbReference type="PANTHER" id="PTHR43943">
    <property type="entry name" value="DEHYDROGENASE/REDUCTASE (SDR FAMILY) MEMBER 4"/>
    <property type="match status" value="1"/>
</dbReference>
<reference evidence="2 3" key="1">
    <citation type="journal article" date="2014" name="PLoS Genet.">
        <title>Phylogenetically driven sequencing of extremely halophilic archaea reveals strategies for static and dynamic osmo-response.</title>
        <authorList>
            <person name="Becker E.A."/>
            <person name="Seitzer P.M."/>
            <person name="Tritt A."/>
            <person name="Larsen D."/>
            <person name="Krusor M."/>
            <person name="Yao A.I."/>
            <person name="Wu D."/>
            <person name="Madern D."/>
            <person name="Eisen J.A."/>
            <person name="Darling A.E."/>
            <person name="Facciotti M.T."/>
        </authorList>
    </citation>
    <scope>NUCLEOTIDE SEQUENCE [LARGE SCALE GENOMIC DNA]</scope>
    <source>
        <strain evidence="3">DSM 18796 / CECT 7217 / JCM 14584 / KCTC 4019 / B3</strain>
    </source>
</reference>
<dbReference type="InterPro" id="IPR002347">
    <property type="entry name" value="SDR_fam"/>
</dbReference>
<accession>L9VNV8</accession>
<dbReference type="AlphaFoldDB" id="L9VNV8"/>
<comment type="similarity">
    <text evidence="1">Belongs to the short-chain dehydrogenases/reductases (SDR) family.</text>
</comment>
<organism evidence="2 3">
    <name type="scientific">Halalkalicoccus jeotgali (strain DSM 18796 / CECT 7217 / JCM 14584 / KCTC 4019 / B3)</name>
    <dbReference type="NCBI Taxonomy" id="795797"/>
    <lineage>
        <taxon>Archaea</taxon>
        <taxon>Methanobacteriati</taxon>
        <taxon>Methanobacteriota</taxon>
        <taxon>Stenosarchaea group</taxon>
        <taxon>Halobacteria</taxon>
        <taxon>Halobacteriales</taxon>
        <taxon>Halococcaceae</taxon>
        <taxon>Halalkalicoccus</taxon>
    </lineage>
</organism>
<sequence>MSASSKGLGKASAKRLAKEGANVVISSRKQENVSQTRKEIISEAGVKDSQIYATICDLNDSVSIESAIEATTEEFGGLDILVNNHGGPPAVTFEAATEEQWDDAYVSVIKANIRLAQAGLPYLQQGDGGSLITVTSASAREPGSNHAISNVFRLGLYGLTKSIAHEYSPSVRANCITPRFVMTDRIKYKIERRAEHRDISIEEATESREQEVLLKRAGRPDEFADAVAFLASPRASYTTGSVFDVDGGWSRSVL</sequence>
<evidence type="ECO:0000256" key="1">
    <source>
        <dbReference type="ARBA" id="ARBA00006484"/>
    </source>
</evidence>
<dbReference type="PATRIC" id="fig|795797.19.peg.1248"/>
<evidence type="ECO:0000313" key="2">
    <source>
        <dbReference type="EMBL" id="ELY38662.1"/>
    </source>
</evidence>
<dbReference type="Gene3D" id="3.40.50.720">
    <property type="entry name" value="NAD(P)-binding Rossmann-like Domain"/>
    <property type="match status" value="1"/>
</dbReference>
<dbReference type="InterPro" id="IPR036291">
    <property type="entry name" value="NAD(P)-bd_dom_sf"/>
</dbReference>